<feature type="region of interest" description="Disordered" evidence="1">
    <location>
        <begin position="24"/>
        <end position="46"/>
    </location>
</feature>
<organism evidence="3 4">
    <name type="scientific">Crocuta crocuta</name>
    <name type="common">Spotted hyena</name>
    <dbReference type="NCBI Taxonomy" id="9678"/>
    <lineage>
        <taxon>Eukaryota</taxon>
        <taxon>Metazoa</taxon>
        <taxon>Chordata</taxon>
        <taxon>Craniata</taxon>
        <taxon>Vertebrata</taxon>
        <taxon>Euteleostomi</taxon>
        <taxon>Mammalia</taxon>
        <taxon>Eutheria</taxon>
        <taxon>Laurasiatheria</taxon>
        <taxon>Carnivora</taxon>
        <taxon>Feliformia</taxon>
        <taxon>Hyaenidae</taxon>
        <taxon>Crocuta</taxon>
    </lineage>
</organism>
<dbReference type="EMBL" id="VOAJ01002275">
    <property type="protein sequence ID" value="KAF0883112.1"/>
    <property type="molecule type" value="Genomic_DNA"/>
</dbReference>
<evidence type="ECO:0000259" key="2">
    <source>
        <dbReference type="Pfam" id="PF03184"/>
    </source>
</evidence>
<feature type="domain" description="DDE-1" evidence="2">
    <location>
        <begin position="9"/>
        <end position="122"/>
    </location>
</feature>
<dbReference type="GO" id="GO:0003676">
    <property type="term" value="F:nucleic acid binding"/>
    <property type="evidence" value="ECO:0007669"/>
    <property type="project" value="InterPro"/>
</dbReference>
<evidence type="ECO:0000313" key="4">
    <source>
        <dbReference type="Proteomes" id="UP000475037"/>
    </source>
</evidence>
<dbReference type="AlphaFoldDB" id="A0A6G1B5L8"/>
<reference evidence="3 4" key="1">
    <citation type="submission" date="2019-11" db="EMBL/GenBank/DDBJ databases">
        <authorList>
            <person name="Yang C."/>
            <person name="Li F."/>
        </authorList>
    </citation>
    <scope>NUCLEOTIDE SEQUENCE [LARGE SCALE GENOMIC DNA]</scope>
    <source>
        <strain evidence="3">KB4526</strain>
        <tissue evidence="3">Muscle</tissue>
    </source>
</reference>
<accession>A0A6G1B5L8</accession>
<evidence type="ECO:0000313" key="3">
    <source>
        <dbReference type="EMBL" id="KAF0883112.1"/>
    </source>
</evidence>
<dbReference type="Pfam" id="PF03184">
    <property type="entry name" value="DDE_1"/>
    <property type="match status" value="1"/>
</dbReference>
<dbReference type="Proteomes" id="UP000475037">
    <property type="component" value="Unassembled WGS sequence"/>
</dbReference>
<feature type="non-terminal residue" evidence="3">
    <location>
        <position position="1"/>
    </location>
</feature>
<name>A0A6G1B5L8_CROCR</name>
<proteinExistence type="predicted"/>
<protein>
    <submittedName>
        <fullName evidence="3">TIGD1 protein</fullName>
    </submittedName>
</protein>
<comment type="caution">
    <text evidence="3">The sequence shown here is derived from an EMBL/GenBank/DDBJ whole genome shotgun (WGS) entry which is preliminary data.</text>
</comment>
<evidence type="ECO:0000256" key="1">
    <source>
        <dbReference type="SAM" id="MobiDB-lite"/>
    </source>
</evidence>
<sequence>PAFTASEHRLALVLGAHAASDFQGEPVPADHAASLGPPRPGAGSPLPVLLPRNCKAWLTASCLQHGSLNILSPPLRPSAPKIKIPFKILLLSDNAPSHARALMETCAEIYVVFMPVNTPSVL</sequence>
<dbReference type="InterPro" id="IPR004875">
    <property type="entry name" value="DDE_SF_endonuclease_dom"/>
</dbReference>
<feature type="non-terminal residue" evidence="3">
    <location>
        <position position="122"/>
    </location>
</feature>
<gene>
    <name evidence="3" type="primary">Tigd1_6</name>
    <name evidence="3" type="ORF">FOF47_R04301</name>
</gene>
<keyword evidence="4" id="KW-1185">Reference proteome</keyword>